<dbReference type="Proteomes" id="UP000714405">
    <property type="component" value="Unassembled WGS sequence"/>
</dbReference>
<dbReference type="RefSeq" id="WP_013999814.1">
    <property type="nucleotide sequence ID" value="NZ_CP020120.1"/>
</dbReference>
<evidence type="ECO:0000313" key="16">
    <source>
        <dbReference type="Proteomes" id="UP000590564"/>
    </source>
</evidence>
<comment type="subunit">
    <text evidence="6">Homodimer.</text>
</comment>
<keyword evidence="6" id="KW-0460">Magnesium</keyword>
<dbReference type="EC" id="2.4.2.10" evidence="2 6"/>
<gene>
    <name evidence="8" type="primary">pyrE_2</name>
    <name evidence="6" type="synonym">pyrE</name>
    <name evidence="12" type="ORF">H0S71_04180</name>
    <name evidence="9" type="ORF">HNP88_001576</name>
    <name evidence="10" type="ORF">HNP94_000234</name>
    <name evidence="11" type="ORF">HNP96_000782</name>
    <name evidence="8" type="ORF">MMJJ_13460</name>
</gene>
<dbReference type="KEGG" id="mmad:MMJJ_13460"/>
<dbReference type="UniPathway" id="UPA00070">
    <property type="reaction ID" value="UER00119"/>
</dbReference>
<evidence type="ECO:0000256" key="6">
    <source>
        <dbReference type="HAMAP-Rule" id="MF_01208"/>
    </source>
</evidence>
<proteinExistence type="inferred from homology"/>
<dbReference type="InterPro" id="IPR029057">
    <property type="entry name" value="PRTase-like"/>
</dbReference>
<dbReference type="Proteomes" id="UP000571854">
    <property type="component" value="Unassembled WGS sequence"/>
</dbReference>
<dbReference type="GeneID" id="41280123"/>
<feature type="binding site" evidence="6">
    <location>
        <position position="129"/>
    </location>
    <ligand>
        <name>orotate</name>
        <dbReference type="ChEBI" id="CHEBI:30839"/>
    </ligand>
</feature>
<name>A0A2L1CBJ3_METMI</name>
<feature type="binding site" evidence="6">
    <location>
        <position position="99"/>
    </location>
    <ligand>
        <name>5-phospho-alpha-D-ribose 1-diphosphate</name>
        <dbReference type="ChEBI" id="CHEBI:58017"/>
        <note>ligand shared between dimeric partners</note>
    </ligand>
</feature>
<evidence type="ECO:0000313" key="13">
    <source>
        <dbReference type="Proteomes" id="UP000239462"/>
    </source>
</evidence>
<feature type="binding site" evidence="6">
    <location>
        <position position="103"/>
    </location>
    <ligand>
        <name>5-phospho-alpha-D-ribose 1-diphosphate</name>
        <dbReference type="ChEBI" id="CHEBI:58017"/>
        <note>ligand shared between dimeric partners</note>
    </ligand>
</feature>
<evidence type="ECO:0000313" key="8">
    <source>
        <dbReference type="EMBL" id="AVB76725.1"/>
    </source>
</evidence>
<dbReference type="PANTHER" id="PTHR19278:SF9">
    <property type="entry name" value="URIDINE 5'-MONOPHOSPHATE SYNTHASE"/>
    <property type="match status" value="1"/>
</dbReference>
<evidence type="ECO:0000313" key="11">
    <source>
        <dbReference type="EMBL" id="MBB6496761.1"/>
    </source>
</evidence>
<evidence type="ECO:0000313" key="10">
    <source>
        <dbReference type="EMBL" id="MBA2863234.1"/>
    </source>
</evidence>
<evidence type="ECO:0000313" key="14">
    <source>
        <dbReference type="Proteomes" id="UP000567099"/>
    </source>
</evidence>
<evidence type="ECO:0000313" key="15">
    <source>
        <dbReference type="Proteomes" id="UP000571854"/>
    </source>
</evidence>
<dbReference type="EMBL" id="JACDUO010000001">
    <property type="protein sequence ID" value="MBA2863234.1"/>
    <property type="molecule type" value="Genomic_DNA"/>
</dbReference>
<accession>A0A2L1CBJ3</accession>
<dbReference type="Proteomes" id="UP000590564">
    <property type="component" value="Unassembled WGS sequence"/>
</dbReference>
<reference evidence="11 16" key="4">
    <citation type="submission" date="2020-08" db="EMBL/GenBank/DDBJ databases">
        <title>Genomic Encyclopedia of Type Strains, Phase IV (KMG-V): Genome sequencing to study the core and pangenomes of soil and plant-associated prokaryotes.</title>
        <authorList>
            <person name="Whitman W."/>
        </authorList>
    </citation>
    <scope>NUCLEOTIDE SEQUENCE [LARGE SCALE GENOMIC DNA]</scope>
    <source>
        <strain evidence="9 15">A5</strain>
        <strain evidence="10 14">C13</strain>
        <strain evidence="11 16">D1</strain>
    </source>
</reference>
<comment type="similarity">
    <text evidence="6">Belongs to the purine/pyrimidine phosphoribosyltransferase family. PyrE subfamily.</text>
</comment>
<dbReference type="GO" id="GO:0044205">
    <property type="term" value="P:'de novo' UMP biosynthetic process"/>
    <property type="evidence" value="ECO:0007669"/>
    <property type="project" value="UniProtKB-UniRule"/>
</dbReference>
<reference evidence="8" key="2">
    <citation type="submission" date="2018-02" db="EMBL/GenBank/DDBJ databases">
        <title>Complete genome sequence of the Methanococcus maripaludis type strain JJ (DSM 2067), a model for selenoprotein synthesis in Archaea.</title>
        <authorList>
            <person name="Poehlein A."/>
            <person name="Heym D."/>
            <person name="Quitzke V."/>
            <person name="Fersch J."/>
            <person name="Daniel R."/>
            <person name="Rother M."/>
        </authorList>
    </citation>
    <scope>NUCLEOTIDE SEQUENCE [LARGE SCALE GENOMIC DNA]</scope>
    <source>
        <strain evidence="8">DSM 2067</strain>
    </source>
</reference>
<comment type="cofactor">
    <cofactor evidence="6">
        <name>Mg(2+)</name>
        <dbReference type="ChEBI" id="CHEBI:18420"/>
    </cofactor>
</comment>
<dbReference type="NCBIfam" id="TIGR00336">
    <property type="entry name" value="pyrE"/>
    <property type="match status" value="1"/>
</dbReference>
<evidence type="ECO:0000256" key="2">
    <source>
        <dbReference type="ARBA" id="ARBA00011971"/>
    </source>
</evidence>
<reference evidence="12" key="3">
    <citation type="submission" date="2020-07" db="EMBL/GenBank/DDBJ databases">
        <title>Severe corrosion of carbon steel in oil field produced water can be linked to methanogenic archaea containing a special type of NiFe hydrogenase.</title>
        <authorList>
            <person name="Lahme S."/>
            <person name="Mand J."/>
            <person name="Longwell J."/>
            <person name="Smith R."/>
            <person name="Enning D."/>
        </authorList>
    </citation>
    <scope>NUCLEOTIDE SEQUENCE</scope>
    <source>
        <strain evidence="12">MIC098Bin5</strain>
    </source>
</reference>
<comment type="caution">
    <text evidence="6">Lacks conserved residue(s) required for the propagation of feature annotation.</text>
</comment>
<organism evidence="8 13">
    <name type="scientific">Methanococcus maripaludis</name>
    <name type="common">Methanococcus deltae</name>
    <dbReference type="NCBI Taxonomy" id="39152"/>
    <lineage>
        <taxon>Archaea</taxon>
        <taxon>Methanobacteriati</taxon>
        <taxon>Methanobacteriota</taxon>
        <taxon>Methanomada group</taxon>
        <taxon>Methanococci</taxon>
        <taxon>Methanococcales</taxon>
        <taxon>Methanococcaceae</taxon>
        <taxon>Methanococcus</taxon>
    </lineage>
</organism>
<keyword evidence="5 6" id="KW-0665">Pyrimidine biosynthesis</keyword>
<evidence type="ECO:0000256" key="3">
    <source>
        <dbReference type="ARBA" id="ARBA00022676"/>
    </source>
</evidence>
<dbReference type="InterPro" id="IPR000836">
    <property type="entry name" value="PRTase_dom"/>
</dbReference>
<evidence type="ECO:0000313" key="12">
    <source>
        <dbReference type="EMBL" id="MBG0769089.1"/>
    </source>
</evidence>
<dbReference type="Gene3D" id="3.40.50.2020">
    <property type="match status" value="1"/>
</dbReference>
<dbReference type="InterPro" id="IPR023031">
    <property type="entry name" value="OPRT"/>
</dbReference>
<evidence type="ECO:0000256" key="4">
    <source>
        <dbReference type="ARBA" id="ARBA00022679"/>
    </source>
</evidence>
<comment type="function">
    <text evidence="6">Catalyzes the transfer of a ribosyl phosphate group from 5-phosphoribose 1-diphosphate to orotate, leading to the formation of orotidine monophosphate (OMP).</text>
</comment>
<dbReference type="PANTHER" id="PTHR19278">
    <property type="entry name" value="OROTATE PHOSPHORIBOSYLTRANSFERASE"/>
    <property type="match status" value="1"/>
</dbReference>
<dbReference type="EMBL" id="JACCQJ010000001">
    <property type="protein sequence ID" value="MBG0769089.1"/>
    <property type="molecule type" value="Genomic_DNA"/>
</dbReference>
<dbReference type="SUPFAM" id="SSF53271">
    <property type="entry name" value="PRTase-like"/>
    <property type="match status" value="1"/>
</dbReference>
<feature type="domain" description="Phosphoribosyltransferase" evidence="7">
    <location>
        <begin position="46"/>
        <end position="164"/>
    </location>
</feature>
<dbReference type="GO" id="GO:0004588">
    <property type="term" value="F:orotate phosphoribosyltransferase activity"/>
    <property type="evidence" value="ECO:0007669"/>
    <property type="project" value="UniProtKB-UniRule"/>
</dbReference>
<dbReference type="Proteomes" id="UP000239462">
    <property type="component" value="Chromosome"/>
</dbReference>
<comment type="catalytic activity">
    <reaction evidence="6">
        <text>orotidine 5'-phosphate + diphosphate = orotate + 5-phospho-alpha-D-ribose 1-diphosphate</text>
        <dbReference type="Rhea" id="RHEA:10380"/>
        <dbReference type="ChEBI" id="CHEBI:30839"/>
        <dbReference type="ChEBI" id="CHEBI:33019"/>
        <dbReference type="ChEBI" id="CHEBI:57538"/>
        <dbReference type="ChEBI" id="CHEBI:58017"/>
        <dbReference type="EC" id="2.4.2.10"/>
    </reaction>
</comment>
<keyword evidence="4 6" id="KW-0808">Transferase</keyword>
<feature type="binding site" description="in other chain" evidence="6">
    <location>
        <position position="100"/>
    </location>
    <ligand>
        <name>5-phospho-alpha-D-ribose 1-diphosphate</name>
        <dbReference type="ChEBI" id="CHEBI:58017"/>
        <note>ligand shared between dimeric partners</note>
    </ligand>
</feature>
<dbReference type="InterPro" id="IPR004467">
    <property type="entry name" value="Or_phspho_trans_dom"/>
</dbReference>
<evidence type="ECO:0000313" key="9">
    <source>
        <dbReference type="EMBL" id="MBA2847392.1"/>
    </source>
</evidence>
<dbReference type="EMBL" id="JACHED010000001">
    <property type="protein sequence ID" value="MBB6496761.1"/>
    <property type="molecule type" value="Genomic_DNA"/>
</dbReference>
<dbReference type="EMBL" id="JACDUJ010000001">
    <property type="protein sequence ID" value="MBA2847392.1"/>
    <property type="molecule type" value="Genomic_DNA"/>
</dbReference>
<dbReference type="Proteomes" id="UP000567099">
    <property type="component" value="Unassembled WGS sequence"/>
</dbReference>
<evidence type="ECO:0000256" key="1">
    <source>
        <dbReference type="ARBA" id="ARBA00004889"/>
    </source>
</evidence>
<sequence>MVTTEEISLKNELIRLLKEVNCVKFGDFTLASGKQSKYYVDIKKATTNPKVLKAAAKLVNYYVSKENNENLKIAGVELGSVSIATAVSLETEKDLLIIRKKAKEYGTKNKIEGELNPGDNVIVMEDVTTTGGSVSKAVDEIRAVSGNVNKIYVIVDRQEGAKENLAENNVELIPLVTIEELGLNK</sequence>
<evidence type="ECO:0000256" key="5">
    <source>
        <dbReference type="ARBA" id="ARBA00022975"/>
    </source>
</evidence>
<dbReference type="AlphaFoldDB" id="A0A2L1CBJ3"/>
<dbReference type="HAMAP" id="MF_01208">
    <property type="entry name" value="PyrE"/>
    <property type="match status" value="1"/>
</dbReference>
<dbReference type="CDD" id="cd06223">
    <property type="entry name" value="PRTases_typeI"/>
    <property type="match status" value="1"/>
</dbReference>
<comment type="pathway">
    <text evidence="1 6">Pyrimidine metabolism; UMP biosynthesis via de novo pathway; UMP from orotate: step 1/2.</text>
</comment>
<reference evidence="13" key="1">
    <citation type="journal article" date="2018" name="Genome Announc.">
        <title>Complete Genome Sequence of the Methanococcus maripaludis Type Strain JJ (DSM 2067), a Model for Selenoprotein Synthesis in Archaea.</title>
        <authorList>
            <person name="Poehlein A."/>
            <person name="Heym D."/>
            <person name="Quitzke V."/>
            <person name="Fersch J."/>
            <person name="Daniel R."/>
            <person name="Rother M."/>
        </authorList>
    </citation>
    <scope>NUCLEOTIDE SEQUENCE [LARGE SCALE GENOMIC DNA]</scope>
    <source>
        <strain evidence="13">DSM 2067</strain>
    </source>
</reference>
<dbReference type="GO" id="GO:0000287">
    <property type="term" value="F:magnesium ion binding"/>
    <property type="evidence" value="ECO:0007669"/>
    <property type="project" value="UniProtKB-UniRule"/>
</dbReference>
<dbReference type="Pfam" id="PF00156">
    <property type="entry name" value="Pribosyltran"/>
    <property type="match status" value="1"/>
</dbReference>
<evidence type="ECO:0000259" key="7">
    <source>
        <dbReference type="Pfam" id="PF00156"/>
    </source>
</evidence>
<keyword evidence="3 6" id="KW-0328">Glycosyltransferase</keyword>
<dbReference type="GO" id="GO:0019856">
    <property type="term" value="P:pyrimidine nucleobase biosynthetic process"/>
    <property type="evidence" value="ECO:0007669"/>
    <property type="project" value="TreeGrafter"/>
</dbReference>
<protein>
    <recommendedName>
        <fullName evidence="2 6">Orotate phosphoribosyltransferase</fullName>
        <shortName evidence="6">OPRT</shortName>
        <shortName evidence="6">OPRTase</shortName>
        <ecNumber evidence="2 6">2.4.2.10</ecNumber>
    </recommendedName>
</protein>
<dbReference type="GeneID" id="10983068"/>
<feature type="binding site" evidence="6">
    <location>
        <position position="157"/>
    </location>
    <ligand>
        <name>orotate</name>
        <dbReference type="ChEBI" id="CHEBI:30839"/>
    </ligand>
</feature>
<feature type="binding site" description="in other chain" evidence="6">
    <location>
        <begin position="125"/>
        <end position="133"/>
    </location>
    <ligand>
        <name>5-phospho-alpha-D-ribose 1-diphosphate</name>
        <dbReference type="ChEBI" id="CHEBI:58017"/>
        <note>ligand shared between dimeric partners</note>
    </ligand>
</feature>
<dbReference type="EMBL" id="CP026606">
    <property type="protein sequence ID" value="AVB76725.1"/>
    <property type="molecule type" value="Genomic_DNA"/>
</dbReference>